<dbReference type="RefSeq" id="WP_184095798.1">
    <property type="nucleotide sequence ID" value="NZ_AP023367.1"/>
</dbReference>
<evidence type="ECO:0000313" key="2">
    <source>
        <dbReference type="Proteomes" id="UP000515561"/>
    </source>
</evidence>
<dbReference type="Proteomes" id="UP000515561">
    <property type="component" value="Chromosome"/>
</dbReference>
<dbReference type="PANTHER" id="PTHR35902">
    <property type="entry name" value="S-LAYER DOMAIN-LIKE PROTEIN-RELATED"/>
    <property type="match status" value="1"/>
</dbReference>
<accession>A0A6S6QZ46</accession>
<protein>
    <submittedName>
        <fullName evidence="1">Uncharacterized protein</fullName>
    </submittedName>
</protein>
<proteinExistence type="predicted"/>
<name>A0A6S6QZ46_9FIRM</name>
<dbReference type="InterPro" id="IPR013783">
    <property type="entry name" value="Ig-like_fold"/>
</dbReference>
<organism evidence="1 2">
    <name type="scientific">Anaerocolumna cellulosilytica</name>
    <dbReference type="NCBI Taxonomy" id="433286"/>
    <lineage>
        <taxon>Bacteria</taxon>
        <taxon>Bacillati</taxon>
        <taxon>Bacillota</taxon>
        <taxon>Clostridia</taxon>
        <taxon>Lachnospirales</taxon>
        <taxon>Lachnospiraceae</taxon>
        <taxon>Anaerocolumna</taxon>
    </lineage>
</organism>
<reference evidence="1 2" key="1">
    <citation type="journal article" date="2016" name="Int. J. Syst. Evol. Microbiol.">
        <title>Descriptions of Anaerotaenia torta gen. nov., sp. nov. and Anaerocolumna cellulosilytica gen. nov., sp. nov. isolated from a methanogenic reactor of cattle waste.</title>
        <authorList>
            <person name="Uek A."/>
            <person name="Ohtaki Y."/>
            <person name="Kaku N."/>
            <person name="Ueki K."/>
        </authorList>
    </citation>
    <scope>NUCLEOTIDE SEQUENCE [LARGE SCALE GENOMIC DNA]</scope>
    <source>
        <strain evidence="1 2">SN021</strain>
    </source>
</reference>
<dbReference type="EMBL" id="AP023367">
    <property type="protein sequence ID" value="BCJ93137.1"/>
    <property type="molecule type" value="Genomic_DNA"/>
</dbReference>
<keyword evidence="2" id="KW-1185">Reference proteome</keyword>
<gene>
    <name evidence="1" type="ORF">acsn021_07060</name>
</gene>
<dbReference type="AlphaFoldDB" id="A0A6S6QZ46"/>
<sequence>MKTAKKIFVAMLMAVLVVSNFSGSLITVKASDNPNGLLFVGKVEDIKGVPGETVHVKLPVRTDTGYIKSPRITVKADDMPFTVHNVTYSTDAASPYDISYFATTYIEFDLKVKESAKIGTKKISIQVAYTTQSDDAVENKSLDLPSLNFIIDKEKEPAQLTVGSIEFDNAVVGTEVDLKFTIKNEGEITAQNAYFTVEGYKEAGLTPKYTKMDQKITSEAKLGPGGTYNVSLPVEVLKNAEAGSKSLSVKMTFKNENGESLSNTSLIYVNIESNTDSPKIEVVSTKNASELKAGDSFNLVTTIKNSGKSVAKNIEVTVGNLGVKGFLPGFTTKTITVADVKAGGKADIKIPLIVSNEATAELKEVPITIAYKDAAGVVLTTTTTAYLEVVAGDGVDSEGKPNVVISNVSQSPDSPNSGARIDVSFDLENKSNVDITDIKVSLASGEANFKPLNSDPYVYVSALKGNRKTRITIPVTTIETIAEGTNGLNITYEYKASGKTITGNTATLYVQNIQNTGIGASKPKLIISDFDTEGELRANNVFKFKFDIKNTHTSVDARNIKVTVTQAENIFSVTKGSNNFYITNIPAGETATNTMELRVKSDATTKSYPIEITMEYEYEGAQANPTTGQTGETVKETINLQAIENTRPAIENIGVGSWDAVIVNQPTPLTFDFYNMGKSPLNNVRATVEGDFTVSTGDMQYIGNIQAGSPEYVEMEVIPSVEGQAKGTLVITFEDSNGEEVNFTKEFETVVQGEALPDPTDNGFPDPGINVNPVKSPILPTLAFVLIQIAILIIGIPLSRKMVLQLYRRKLRKQEEAE</sequence>
<dbReference type="KEGG" id="acel:acsn021_07060"/>
<dbReference type="Gene3D" id="2.60.40.10">
    <property type="entry name" value="Immunoglobulins"/>
    <property type="match status" value="2"/>
</dbReference>
<evidence type="ECO:0000313" key="1">
    <source>
        <dbReference type="EMBL" id="BCJ93137.1"/>
    </source>
</evidence>